<proteinExistence type="predicted"/>
<sequence>MSTDTIELRVLLHYYRKKGISQRAAEDEVTGVEEEGTRSRSAAGRFSPHFNAGASNV</sequence>
<accession>A0AAD5R3Z3</accession>
<dbReference type="AlphaFoldDB" id="A0AAD5R3Z3"/>
<evidence type="ECO:0000313" key="2">
    <source>
        <dbReference type="EMBL" id="KAJ1369003.1"/>
    </source>
</evidence>
<evidence type="ECO:0008006" key="4">
    <source>
        <dbReference type="Google" id="ProtNLM"/>
    </source>
</evidence>
<keyword evidence="3" id="KW-1185">Reference proteome</keyword>
<name>A0AAD5R3Z3_PARTN</name>
<evidence type="ECO:0000256" key="1">
    <source>
        <dbReference type="SAM" id="MobiDB-lite"/>
    </source>
</evidence>
<organism evidence="2 3">
    <name type="scientific">Parelaphostrongylus tenuis</name>
    <name type="common">Meningeal worm</name>
    <dbReference type="NCBI Taxonomy" id="148309"/>
    <lineage>
        <taxon>Eukaryota</taxon>
        <taxon>Metazoa</taxon>
        <taxon>Ecdysozoa</taxon>
        <taxon>Nematoda</taxon>
        <taxon>Chromadorea</taxon>
        <taxon>Rhabditida</taxon>
        <taxon>Rhabditina</taxon>
        <taxon>Rhabditomorpha</taxon>
        <taxon>Strongyloidea</taxon>
        <taxon>Metastrongylidae</taxon>
        <taxon>Parelaphostrongylus</taxon>
    </lineage>
</organism>
<dbReference type="EMBL" id="JAHQIW010006380">
    <property type="protein sequence ID" value="KAJ1369003.1"/>
    <property type="molecule type" value="Genomic_DNA"/>
</dbReference>
<dbReference type="Proteomes" id="UP001196413">
    <property type="component" value="Unassembled WGS sequence"/>
</dbReference>
<comment type="caution">
    <text evidence="2">The sequence shown here is derived from an EMBL/GenBank/DDBJ whole genome shotgun (WGS) entry which is preliminary data.</text>
</comment>
<evidence type="ECO:0000313" key="3">
    <source>
        <dbReference type="Proteomes" id="UP001196413"/>
    </source>
</evidence>
<feature type="region of interest" description="Disordered" evidence="1">
    <location>
        <begin position="23"/>
        <end position="57"/>
    </location>
</feature>
<protein>
    <recommendedName>
        <fullName evidence="4">Mos1 transposase HTH domain-containing protein</fullName>
    </recommendedName>
</protein>
<gene>
    <name evidence="2" type="ORF">KIN20_030374</name>
</gene>
<reference evidence="2" key="1">
    <citation type="submission" date="2021-06" db="EMBL/GenBank/DDBJ databases">
        <title>Parelaphostrongylus tenuis whole genome reference sequence.</title>
        <authorList>
            <person name="Garwood T.J."/>
            <person name="Larsen P.A."/>
            <person name="Fountain-Jones N.M."/>
            <person name="Garbe J.R."/>
            <person name="Macchietto M.G."/>
            <person name="Kania S.A."/>
            <person name="Gerhold R.W."/>
            <person name="Richards J.E."/>
            <person name="Wolf T.M."/>
        </authorList>
    </citation>
    <scope>NUCLEOTIDE SEQUENCE</scope>
    <source>
        <strain evidence="2">MNPRO001-30</strain>
        <tissue evidence="2">Meninges</tissue>
    </source>
</reference>